<keyword evidence="6" id="KW-1185">Reference proteome</keyword>
<dbReference type="Gene3D" id="3.40.50.300">
    <property type="entry name" value="P-loop containing nucleotide triphosphate hydrolases"/>
    <property type="match status" value="2"/>
</dbReference>
<keyword evidence="3" id="KW-0067">ATP-binding</keyword>
<dbReference type="SUPFAM" id="SSF52540">
    <property type="entry name" value="P-loop containing nucleoside triphosphate hydrolases"/>
    <property type="match status" value="2"/>
</dbReference>
<evidence type="ECO:0000313" key="6">
    <source>
        <dbReference type="Proteomes" id="UP001470230"/>
    </source>
</evidence>
<dbReference type="PROSITE" id="PS51194">
    <property type="entry name" value="HELICASE_CTER"/>
    <property type="match status" value="1"/>
</dbReference>
<name>A0ABR2HA90_9EUKA</name>
<dbReference type="InterPro" id="IPR027417">
    <property type="entry name" value="P-loop_NTPase"/>
</dbReference>
<dbReference type="InterPro" id="IPR011545">
    <property type="entry name" value="DEAD/DEAH_box_helicase_dom"/>
</dbReference>
<gene>
    <name evidence="5" type="ORF">M9Y10_025353</name>
</gene>
<dbReference type="Proteomes" id="UP001470230">
    <property type="component" value="Unassembled WGS sequence"/>
</dbReference>
<evidence type="ECO:0000259" key="4">
    <source>
        <dbReference type="PROSITE" id="PS51194"/>
    </source>
</evidence>
<keyword evidence="5" id="KW-0378">Hydrolase</keyword>
<evidence type="ECO:0000256" key="1">
    <source>
        <dbReference type="ARBA" id="ARBA00012552"/>
    </source>
</evidence>
<evidence type="ECO:0000256" key="2">
    <source>
        <dbReference type="ARBA" id="ARBA00022741"/>
    </source>
</evidence>
<dbReference type="GO" id="GO:0004386">
    <property type="term" value="F:helicase activity"/>
    <property type="evidence" value="ECO:0007669"/>
    <property type="project" value="UniProtKB-KW"/>
</dbReference>
<feature type="domain" description="Helicase C-terminal" evidence="4">
    <location>
        <begin position="299"/>
        <end position="458"/>
    </location>
</feature>
<evidence type="ECO:0000256" key="3">
    <source>
        <dbReference type="ARBA" id="ARBA00022840"/>
    </source>
</evidence>
<comment type="caution">
    <text evidence="5">The sequence shown here is derived from an EMBL/GenBank/DDBJ whole genome shotgun (WGS) entry which is preliminary data.</text>
</comment>
<keyword evidence="2" id="KW-0547">Nucleotide-binding</keyword>
<evidence type="ECO:0000313" key="5">
    <source>
        <dbReference type="EMBL" id="KAK8843156.1"/>
    </source>
</evidence>
<proteinExistence type="predicted"/>
<dbReference type="PANTHER" id="PTHR47958">
    <property type="entry name" value="ATP-DEPENDENT RNA HELICASE DBP3"/>
    <property type="match status" value="1"/>
</dbReference>
<dbReference type="EC" id="3.6.4.13" evidence="1"/>
<sequence length="458" mass="52788">MHQRIIKSYNPKLQQKKSKDAHKIKCKVNIIQAGFTELQNAICLEKIDDTIEIIQNDAKIPLNPIMSFNELIKGQFSEQILHAINDFEYHQPTKIQNEVIPILNEKKQDLIVQSYSYSGQHIAFFIPLILRINKDIHLPQAIFLFDLVTDQKGIAVNFFTKLNAYTNIKVGNCIYSVDTPPKDSQILFGTPRSIFKFIKTNMIDVSNVNLLIIKGSDTILDPTFCRNYDATTSLIEILPKTVQFGFFLRNKNKSVSKIVKKMRPNIVSIFTPKSELCTTLEHWYTKVSNIEEAQMIMYNLVRIDPNCKTIIYTLSKDNIHSISDFLNQKGVPCGIFGEDREKNAQIFQSFHNNELNILVVSDGFYIRDKDLVINYQVPTNRIPDPHVIHIDISRETETIEVPDYRSYGRRSTRVGHFGKKGVCFTIVTSKKDENNLKDISSEKKLNFPLNFIDKTQFK</sequence>
<keyword evidence="5" id="KW-0347">Helicase</keyword>
<organism evidence="5 6">
    <name type="scientific">Tritrichomonas musculus</name>
    <dbReference type="NCBI Taxonomy" id="1915356"/>
    <lineage>
        <taxon>Eukaryota</taxon>
        <taxon>Metamonada</taxon>
        <taxon>Parabasalia</taxon>
        <taxon>Tritrichomonadida</taxon>
        <taxon>Tritrichomonadidae</taxon>
        <taxon>Tritrichomonas</taxon>
    </lineage>
</organism>
<dbReference type="EMBL" id="JAPFFF010000036">
    <property type="protein sequence ID" value="KAK8843156.1"/>
    <property type="molecule type" value="Genomic_DNA"/>
</dbReference>
<protein>
    <recommendedName>
        <fullName evidence="1">RNA helicase</fullName>
        <ecNumber evidence="1">3.6.4.13</ecNumber>
    </recommendedName>
</protein>
<reference evidence="5 6" key="1">
    <citation type="submission" date="2024-04" db="EMBL/GenBank/DDBJ databases">
        <title>Tritrichomonas musculus Genome.</title>
        <authorList>
            <person name="Alves-Ferreira E."/>
            <person name="Grigg M."/>
            <person name="Lorenzi H."/>
            <person name="Galac M."/>
        </authorList>
    </citation>
    <scope>NUCLEOTIDE SEQUENCE [LARGE SCALE GENOMIC DNA]</scope>
    <source>
        <strain evidence="5 6">EAF2021</strain>
    </source>
</reference>
<dbReference type="InterPro" id="IPR001650">
    <property type="entry name" value="Helicase_C-like"/>
</dbReference>
<accession>A0ABR2HA90</accession>
<dbReference type="Pfam" id="PF00270">
    <property type="entry name" value="DEAD"/>
    <property type="match status" value="1"/>
</dbReference>